<dbReference type="PANTHER" id="PTHR14002:SF38">
    <property type="entry name" value="CUB AND ZONA PELLUCIDA-LIKE DOMAIN-CONTAINING PROTEIN 1"/>
    <property type="match status" value="1"/>
</dbReference>
<sequence length="659" mass="74375">MEYESERNFKLVPSISHTDAGAAGEEKLREYYTETPETTSTDVPDQPSCRYNCGYDMGSCSCSSHCEYYGNCCYDYSYQCSSYFTETPATPQSSCQYSCGSHLGHCSCSSSCRYYGNCCYDYDCEYLLSQPSCRYYCGSDLGSCSCSSSCNYYGNCCHDYHYYCYTTDYPVTAEQSCRGYCGSYPGGCSCYSDCHYYGNCCHDYYTYCDTTMYPTSAEPSCRYNCGSYQGSCSCSSSCEYYGNCCHDYYSYCGSSTPSESCGGSLFSSGTFSSPNYPSYYNDNSYCVWQLRASHNQRIYLVFTFLQLDTCCSCDYISVYDGPSVSSPRLAKVCNNGSTAFFSTSEYMTVVFQTDGSVVARGFTAEFLSSLKPNSGRTDCSSDSMNIILDRAYLSSLGYDGHSLYLRDPHCRPQISSYNVVFSFPLNTCGNYREVINDRIVYTNNIYAYSSTYGEITRQSQFKMNVTCIMEKDSISQIMYIADGELNTTVTGSGRYNTSMDFYRSGSFYDKVTTFPYVVVLNEYLYVQVNLRRGDSTLVLFIDTCVTSPSPFDFHSRPYFLVKDGCPVDSTYYSISSGSRPYARFRFKAFQFLRATDHVYMQCKVIICPASDYNSRCRRGCRRRSKRSLGSKHDTQTLVVGPITLKDLKDEEGAEKQNEA</sequence>
<dbReference type="Gene3D" id="2.60.40.3210">
    <property type="entry name" value="Zona pellucida, ZP-N domain"/>
    <property type="match status" value="1"/>
</dbReference>
<dbReference type="InterPro" id="IPR035914">
    <property type="entry name" value="Sperma_CUB_dom_sf"/>
</dbReference>
<evidence type="ECO:0000256" key="1">
    <source>
        <dbReference type="ARBA" id="ARBA00022729"/>
    </source>
</evidence>
<dbReference type="InterPro" id="IPR042235">
    <property type="entry name" value="ZP-C_dom"/>
</dbReference>
<name>A0A834L0B6_ORYME</name>
<feature type="domain" description="SMB" evidence="6">
    <location>
        <begin position="173"/>
        <end position="215"/>
    </location>
</feature>
<feature type="domain" description="ZP" evidence="7">
    <location>
        <begin position="378"/>
        <end position="623"/>
    </location>
</feature>
<accession>A0A834L0B6</accession>
<dbReference type="SMART" id="SM00201">
    <property type="entry name" value="SO"/>
    <property type="match status" value="4"/>
</dbReference>
<dbReference type="AlphaFoldDB" id="A0A834L0B6"/>
<keyword evidence="2" id="KW-1015">Disulfide bond</keyword>
<comment type="caution">
    <text evidence="4">Lacks conserved residue(s) required for the propagation of feature annotation.</text>
</comment>
<dbReference type="SUPFAM" id="SSF49854">
    <property type="entry name" value="Spermadhesin, CUB domain"/>
    <property type="match status" value="1"/>
</dbReference>
<dbReference type="InterPro" id="IPR048290">
    <property type="entry name" value="ZP_chr"/>
</dbReference>
<evidence type="ECO:0000259" key="5">
    <source>
        <dbReference type="PROSITE" id="PS01180"/>
    </source>
</evidence>
<reference evidence="8" key="1">
    <citation type="journal article" name="BMC Genomics">
        <title>Long-read sequencing and de novo genome assembly of marine medaka (Oryzias melastigma).</title>
        <authorList>
            <person name="Liang P."/>
            <person name="Saqib H.S.A."/>
            <person name="Ni X."/>
            <person name="Shen Y."/>
        </authorList>
    </citation>
    <scope>NUCLEOTIDE SEQUENCE</scope>
    <source>
        <strain evidence="8">Bigg-433</strain>
    </source>
</reference>
<dbReference type="PROSITE" id="PS50958">
    <property type="entry name" value="SMB_2"/>
    <property type="match status" value="5"/>
</dbReference>
<dbReference type="PROSITE" id="PS01180">
    <property type="entry name" value="CUB"/>
    <property type="match status" value="1"/>
</dbReference>
<dbReference type="PROSITE" id="PS51034">
    <property type="entry name" value="ZP_2"/>
    <property type="match status" value="1"/>
</dbReference>
<dbReference type="FunFam" id="2.60.120.290:FF:000005">
    <property type="entry name" value="Procollagen C-endopeptidase enhancer 1"/>
    <property type="match status" value="1"/>
</dbReference>
<dbReference type="Proteomes" id="UP000646548">
    <property type="component" value="Unassembled WGS sequence"/>
</dbReference>
<keyword evidence="3" id="KW-0325">Glycoprotein</keyword>
<evidence type="ECO:0000256" key="3">
    <source>
        <dbReference type="ARBA" id="ARBA00023180"/>
    </source>
</evidence>
<dbReference type="PRINTS" id="PR00023">
    <property type="entry name" value="ZPELLUCIDA"/>
</dbReference>
<dbReference type="Gene3D" id="4.10.410.20">
    <property type="match status" value="3"/>
</dbReference>
<dbReference type="SUPFAM" id="SSF90188">
    <property type="entry name" value="Somatomedin B domain"/>
    <property type="match status" value="4"/>
</dbReference>
<dbReference type="InterPro" id="IPR001507">
    <property type="entry name" value="ZP_dom"/>
</dbReference>
<evidence type="ECO:0000259" key="6">
    <source>
        <dbReference type="PROSITE" id="PS50958"/>
    </source>
</evidence>
<feature type="domain" description="SMB" evidence="6">
    <location>
        <begin position="91"/>
        <end position="123"/>
    </location>
</feature>
<dbReference type="PROSITE" id="PS00524">
    <property type="entry name" value="SMB_1"/>
    <property type="match status" value="4"/>
</dbReference>
<dbReference type="InterPro" id="IPR036024">
    <property type="entry name" value="Somatomedin_B-like_dom_sf"/>
</dbReference>
<evidence type="ECO:0000256" key="2">
    <source>
        <dbReference type="ARBA" id="ARBA00023157"/>
    </source>
</evidence>
<dbReference type="CDD" id="cd00041">
    <property type="entry name" value="CUB"/>
    <property type="match status" value="1"/>
</dbReference>
<dbReference type="Gene3D" id="2.60.120.290">
    <property type="entry name" value="Spermadhesin, CUB domain"/>
    <property type="match status" value="1"/>
</dbReference>
<keyword evidence="1" id="KW-0732">Signal</keyword>
<evidence type="ECO:0000259" key="7">
    <source>
        <dbReference type="PROSITE" id="PS51034"/>
    </source>
</evidence>
<organism evidence="8 9">
    <name type="scientific">Oryzias melastigma</name>
    <name type="common">Marine medaka</name>
    <dbReference type="NCBI Taxonomy" id="30732"/>
    <lineage>
        <taxon>Eukaryota</taxon>
        <taxon>Metazoa</taxon>
        <taxon>Chordata</taxon>
        <taxon>Craniata</taxon>
        <taxon>Vertebrata</taxon>
        <taxon>Euteleostomi</taxon>
        <taxon>Actinopterygii</taxon>
        <taxon>Neopterygii</taxon>
        <taxon>Teleostei</taxon>
        <taxon>Neoteleostei</taxon>
        <taxon>Acanthomorphata</taxon>
        <taxon>Ovalentaria</taxon>
        <taxon>Atherinomorphae</taxon>
        <taxon>Beloniformes</taxon>
        <taxon>Adrianichthyidae</taxon>
        <taxon>Oryziinae</taxon>
        <taxon>Oryzias</taxon>
    </lineage>
</organism>
<dbReference type="InterPro" id="IPR001212">
    <property type="entry name" value="Somatomedin_B_dom"/>
</dbReference>
<feature type="domain" description="SMB" evidence="6">
    <location>
        <begin position="45"/>
        <end position="85"/>
    </location>
</feature>
<evidence type="ECO:0000313" key="8">
    <source>
        <dbReference type="EMBL" id="KAF6736932.1"/>
    </source>
</evidence>
<dbReference type="SMART" id="SM00241">
    <property type="entry name" value="ZP"/>
    <property type="match status" value="1"/>
</dbReference>
<evidence type="ECO:0000256" key="4">
    <source>
        <dbReference type="PROSITE-ProRule" id="PRU00059"/>
    </source>
</evidence>
<dbReference type="EMBL" id="WKFB01000075">
    <property type="protein sequence ID" value="KAF6736932.1"/>
    <property type="molecule type" value="Genomic_DNA"/>
</dbReference>
<protein>
    <submittedName>
        <fullName evidence="8">CUB and zona pellucida-like domain-containing protein 1</fullName>
    </submittedName>
</protein>
<dbReference type="InterPro" id="IPR000859">
    <property type="entry name" value="CUB_dom"/>
</dbReference>
<evidence type="ECO:0000313" key="9">
    <source>
        <dbReference type="Proteomes" id="UP000646548"/>
    </source>
</evidence>
<dbReference type="Pfam" id="PF00100">
    <property type="entry name" value="Zona_pellucida"/>
    <property type="match status" value="1"/>
</dbReference>
<feature type="domain" description="CUB" evidence="5">
    <location>
        <begin position="252"/>
        <end position="369"/>
    </location>
</feature>
<dbReference type="FunFam" id="2.60.40.4100:FF:000005">
    <property type="entry name" value="Deleted in malignant brain tumors 1"/>
    <property type="match status" value="1"/>
</dbReference>
<feature type="domain" description="SMB" evidence="6">
    <location>
        <begin position="129"/>
        <end position="168"/>
    </location>
</feature>
<dbReference type="Gene3D" id="2.60.40.4100">
    <property type="entry name" value="Zona pellucida, ZP-C domain"/>
    <property type="match status" value="1"/>
</dbReference>
<dbReference type="InterPro" id="IPR055355">
    <property type="entry name" value="ZP-C"/>
</dbReference>
<dbReference type="SMART" id="SM00042">
    <property type="entry name" value="CUB"/>
    <property type="match status" value="1"/>
</dbReference>
<feature type="domain" description="SMB" evidence="6">
    <location>
        <begin position="217"/>
        <end position="256"/>
    </location>
</feature>
<gene>
    <name evidence="8" type="ORF">FQA47_004384</name>
</gene>
<dbReference type="Pfam" id="PF00431">
    <property type="entry name" value="CUB"/>
    <property type="match status" value="1"/>
</dbReference>
<comment type="caution">
    <text evidence="8">The sequence shown here is derived from an EMBL/GenBank/DDBJ whole genome shotgun (WGS) entry which is preliminary data.</text>
</comment>
<dbReference type="PANTHER" id="PTHR14002">
    <property type="entry name" value="ENDOGLIN/TGF-BETA RECEPTOR TYPE III"/>
    <property type="match status" value="1"/>
</dbReference>
<proteinExistence type="predicted"/>